<reference evidence="2 3" key="1">
    <citation type="submission" date="2014-11" db="EMBL/GenBank/DDBJ databases">
        <title>Draft Genome Sequences of Paenibacillus polymyxa NRRL B-30509 and Paenibacillus terrae NRRL B-30644, Strains from a Poultry Environment that Produce Tridecaptin A and Paenicidins.</title>
        <authorList>
            <person name="van Belkum M.J."/>
            <person name="Lohans C.T."/>
            <person name="Vederas J.C."/>
        </authorList>
    </citation>
    <scope>NUCLEOTIDE SEQUENCE [LARGE SCALE GENOMIC DNA]</scope>
    <source>
        <strain evidence="2 3">NRRL B-30644</strain>
    </source>
</reference>
<evidence type="ECO:0000313" key="3">
    <source>
        <dbReference type="Proteomes" id="UP000032534"/>
    </source>
</evidence>
<dbReference type="Proteomes" id="UP000032534">
    <property type="component" value="Unassembled WGS sequence"/>
</dbReference>
<organism evidence="2 3">
    <name type="scientific">Paenibacillus terrae</name>
    <dbReference type="NCBI Taxonomy" id="159743"/>
    <lineage>
        <taxon>Bacteria</taxon>
        <taxon>Bacillati</taxon>
        <taxon>Bacillota</taxon>
        <taxon>Bacilli</taxon>
        <taxon>Bacillales</taxon>
        <taxon>Paenibacillaceae</taxon>
        <taxon>Paenibacillus</taxon>
    </lineage>
</organism>
<dbReference type="EMBL" id="JTHP01000028">
    <property type="protein sequence ID" value="KJD44892.1"/>
    <property type="molecule type" value="Genomic_DNA"/>
</dbReference>
<accession>A0A0D7X4D1</accession>
<dbReference type="AlphaFoldDB" id="A0A0D7X4D1"/>
<dbReference type="PATRIC" id="fig|159743.3.peg.3297"/>
<evidence type="ECO:0000256" key="1">
    <source>
        <dbReference type="SAM" id="SignalP"/>
    </source>
</evidence>
<name>A0A0D7X4D1_9BACL</name>
<gene>
    <name evidence="2" type="ORF">QD47_14805</name>
</gene>
<feature type="chain" id="PRO_5002326178" evidence="1">
    <location>
        <begin position="26"/>
        <end position="170"/>
    </location>
</feature>
<sequence>MKNIKKVSLLSVLSLAVAIPLTASATATTDVAPATTDSTAVSQSANTSTDVNTPKVGDHVITPQATDPVLDVRLRGTEMSKPFTIRAGYGYVKVWVRNYGSQKIKLTVTQGSGAGTVKLSGTIYPGEDWSSPINSSAWSTGDFYVNLTSGSADMSGQVSVRTGTTRGELE</sequence>
<comment type="caution">
    <text evidence="2">The sequence shown here is derived from an EMBL/GenBank/DDBJ whole genome shotgun (WGS) entry which is preliminary data.</text>
</comment>
<protein>
    <submittedName>
        <fullName evidence="2">Uncharacterized protein</fullName>
    </submittedName>
</protein>
<dbReference type="RefSeq" id="WP_044646888.1">
    <property type="nucleotide sequence ID" value="NZ_JTHP01000028.1"/>
</dbReference>
<keyword evidence="3" id="KW-1185">Reference proteome</keyword>
<feature type="signal peptide" evidence="1">
    <location>
        <begin position="1"/>
        <end position="25"/>
    </location>
</feature>
<proteinExistence type="predicted"/>
<evidence type="ECO:0000313" key="2">
    <source>
        <dbReference type="EMBL" id="KJD44892.1"/>
    </source>
</evidence>
<keyword evidence="1" id="KW-0732">Signal</keyword>